<dbReference type="PROSITE" id="PS00379">
    <property type="entry name" value="CDP_ALCOHOL_P_TRANSF"/>
    <property type="match status" value="1"/>
</dbReference>
<proteinExistence type="inferred from homology"/>
<evidence type="ECO:0000256" key="1">
    <source>
        <dbReference type="ARBA" id="ARBA00022679"/>
    </source>
</evidence>
<dbReference type="InterPro" id="IPR000462">
    <property type="entry name" value="CDP-OH_P_trans"/>
</dbReference>
<dbReference type="Gene3D" id="1.20.120.1760">
    <property type="match status" value="1"/>
</dbReference>
<feature type="transmembrane region" description="Helical" evidence="3">
    <location>
        <begin position="212"/>
        <end position="230"/>
    </location>
</feature>
<dbReference type="EMBL" id="JACIDO010000003">
    <property type="protein sequence ID" value="MBB3935707.1"/>
    <property type="molecule type" value="Genomic_DNA"/>
</dbReference>
<feature type="transmembrane region" description="Helical" evidence="3">
    <location>
        <begin position="121"/>
        <end position="141"/>
    </location>
</feature>
<comment type="caution">
    <text evidence="4">The sequence shown here is derived from an EMBL/GenBank/DDBJ whole genome shotgun (WGS) entry which is preliminary data.</text>
</comment>
<dbReference type="OrthoDB" id="9782011at2"/>
<keyword evidence="5" id="KW-1185">Reference proteome</keyword>
<keyword evidence="3" id="KW-0812">Transmembrane</keyword>
<comment type="similarity">
    <text evidence="2">Belongs to the CDP-alcohol phosphatidyltransferase class-I family.</text>
</comment>
<feature type="transmembrane region" description="Helical" evidence="3">
    <location>
        <begin position="87"/>
        <end position="109"/>
    </location>
</feature>
<sequence length="261" mass="27712">MRFDPIPLPARAGARIPQTVAAHAPSLPGACTTLAGTALLLTVAASLLVSHGGLGWHVLPLSLVLFLPTAAFVVWRLDDHPHERFGPANIITTARGGMAAVIGACAWEYGRIAATDSALQWLLVASALFALALDGVDGFLARRSGLASRFGERFDMEVDAFLILILCVLALICGKAGVHVLAIGLMRYAFLAWAAIDARLTRPLAPSMRRKTVCVLQIALLCVALLPPVSSPWSDGLVLLALGLLTWSFAVDIRSLLRRPA</sequence>
<gene>
    <name evidence="4" type="ORF">GGR05_001851</name>
</gene>
<dbReference type="GO" id="GO:0016020">
    <property type="term" value="C:membrane"/>
    <property type="evidence" value="ECO:0007669"/>
    <property type="project" value="InterPro"/>
</dbReference>
<dbReference type="InterPro" id="IPR048254">
    <property type="entry name" value="CDP_ALCOHOL_P_TRANSF_CS"/>
</dbReference>
<evidence type="ECO:0000256" key="2">
    <source>
        <dbReference type="RuleBase" id="RU003750"/>
    </source>
</evidence>
<dbReference type="Proteomes" id="UP000531216">
    <property type="component" value="Unassembled WGS sequence"/>
</dbReference>
<protein>
    <submittedName>
        <fullName evidence="4">Phosphatidylglycerophosphate synthase</fullName>
    </submittedName>
</protein>
<reference evidence="4 5" key="1">
    <citation type="submission" date="2020-08" db="EMBL/GenBank/DDBJ databases">
        <title>Genomic Encyclopedia of Type Strains, Phase IV (KMG-IV): sequencing the most valuable type-strain genomes for metagenomic binning, comparative biology and taxonomic classification.</title>
        <authorList>
            <person name="Goeker M."/>
        </authorList>
    </citation>
    <scope>NUCLEOTIDE SEQUENCE [LARGE SCALE GENOMIC DNA]</scope>
    <source>
        <strain evidence="4 5">DSM 25024</strain>
    </source>
</reference>
<organism evidence="4 5">
    <name type="scientific">Aureimonas phyllosphaerae</name>
    <dbReference type="NCBI Taxonomy" id="1166078"/>
    <lineage>
        <taxon>Bacteria</taxon>
        <taxon>Pseudomonadati</taxon>
        <taxon>Pseudomonadota</taxon>
        <taxon>Alphaproteobacteria</taxon>
        <taxon>Hyphomicrobiales</taxon>
        <taxon>Aurantimonadaceae</taxon>
        <taxon>Aureimonas</taxon>
    </lineage>
</organism>
<feature type="transmembrane region" description="Helical" evidence="3">
    <location>
        <begin position="236"/>
        <end position="257"/>
    </location>
</feature>
<feature type="transmembrane region" description="Helical" evidence="3">
    <location>
        <begin position="27"/>
        <end position="49"/>
    </location>
</feature>
<name>A0A7W6BRT8_9HYPH</name>
<keyword evidence="1 2" id="KW-0808">Transferase</keyword>
<dbReference type="AlphaFoldDB" id="A0A7W6BRT8"/>
<evidence type="ECO:0000313" key="5">
    <source>
        <dbReference type="Proteomes" id="UP000531216"/>
    </source>
</evidence>
<dbReference type="GO" id="GO:0008654">
    <property type="term" value="P:phospholipid biosynthetic process"/>
    <property type="evidence" value="ECO:0007669"/>
    <property type="project" value="InterPro"/>
</dbReference>
<feature type="transmembrane region" description="Helical" evidence="3">
    <location>
        <begin position="161"/>
        <end position="191"/>
    </location>
</feature>
<accession>A0A7W6BRT8</accession>
<evidence type="ECO:0000313" key="4">
    <source>
        <dbReference type="EMBL" id="MBB3935707.1"/>
    </source>
</evidence>
<dbReference type="InterPro" id="IPR043130">
    <property type="entry name" value="CDP-OH_PTrfase_TM_dom"/>
</dbReference>
<evidence type="ECO:0000256" key="3">
    <source>
        <dbReference type="SAM" id="Phobius"/>
    </source>
</evidence>
<dbReference type="RefSeq" id="WP_090960821.1">
    <property type="nucleotide sequence ID" value="NZ_FOOA01000003.1"/>
</dbReference>
<dbReference type="GO" id="GO:0016780">
    <property type="term" value="F:phosphotransferase activity, for other substituted phosphate groups"/>
    <property type="evidence" value="ECO:0007669"/>
    <property type="project" value="InterPro"/>
</dbReference>
<dbReference type="Pfam" id="PF01066">
    <property type="entry name" value="CDP-OH_P_transf"/>
    <property type="match status" value="1"/>
</dbReference>
<keyword evidence="3" id="KW-0472">Membrane</keyword>
<feature type="transmembrane region" description="Helical" evidence="3">
    <location>
        <begin position="56"/>
        <end position="75"/>
    </location>
</feature>
<keyword evidence="3" id="KW-1133">Transmembrane helix</keyword>